<organism evidence="4 5">
    <name type="scientific">Lucilia cuprina</name>
    <name type="common">Green bottle fly</name>
    <name type="synonym">Australian sheep blowfly</name>
    <dbReference type="NCBI Taxonomy" id="7375"/>
    <lineage>
        <taxon>Eukaryota</taxon>
        <taxon>Metazoa</taxon>
        <taxon>Ecdysozoa</taxon>
        <taxon>Arthropoda</taxon>
        <taxon>Hexapoda</taxon>
        <taxon>Insecta</taxon>
        <taxon>Pterygota</taxon>
        <taxon>Neoptera</taxon>
        <taxon>Endopterygota</taxon>
        <taxon>Diptera</taxon>
        <taxon>Brachycera</taxon>
        <taxon>Muscomorpha</taxon>
        <taxon>Oestroidea</taxon>
        <taxon>Calliphoridae</taxon>
        <taxon>Luciliinae</taxon>
        <taxon>Lucilia</taxon>
    </lineage>
</organism>
<dbReference type="OrthoDB" id="7913749at2759"/>
<feature type="transmembrane region" description="Helical" evidence="2">
    <location>
        <begin position="53"/>
        <end position="72"/>
    </location>
</feature>
<dbReference type="PANTHER" id="PTHR20987:SF0">
    <property type="entry name" value="CHITIN-BINDING TYPE-2 DOMAIN-CONTAINING PROTEIN-RELATED"/>
    <property type="match status" value="1"/>
</dbReference>
<evidence type="ECO:0000313" key="4">
    <source>
        <dbReference type="EMBL" id="KNC25622.1"/>
    </source>
</evidence>
<proteinExistence type="predicted"/>
<keyword evidence="5" id="KW-1185">Reference proteome</keyword>
<keyword evidence="2" id="KW-1133">Transmembrane helix</keyword>
<keyword evidence="2" id="KW-0472">Membrane</keyword>
<evidence type="ECO:0008006" key="6">
    <source>
        <dbReference type="Google" id="ProtNLM"/>
    </source>
</evidence>
<gene>
    <name evidence="4" type="ORF">FF38_03384</name>
</gene>
<dbReference type="SUPFAM" id="SSF57625">
    <property type="entry name" value="Invertebrate chitin-binding proteins"/>
    <property type="match status" value="1"/>
</dbReference>
<protein>
    <recommendedName>
        <fullName evidence="6">Chitin-binding type-2 domain-containing protein</fullName>
    </recommendedName>
</protein>
<evidence type="ECO:0000256" key="3">
    <source>
        <dbReference type="SAM" id="SignalP"/>
    </source>
</evidence>
<sequence>MLTGIALKLRYTPQNLHNMKTVVFFTVLAFAVAAVLACNPDGNNQPECTSNNLNVPILIFFTILAIGIVCILSCKPEGSNKPECNDQNVNASVRNFWDPTHYWLCETAGGEAKSVKCPDAQGFDADKGACVPFKEWKWTDPCPPEAKEAKETKEAKEAKETKETKEAKQ</sequence>
<keyword evidence="3" id="KW-0732">Signal</keyword>
<keyword evidence="2" id="KW-0812">Transmembrane</keyword>
<dbReference type="GO" id="GO:0008061">
    <property type="term" value="F:chitin binding"/>
    <property type="evidence" value="ECO:0007669"/>
    <property type="project" value="InterPro"/>
</dbReference>
<accession>A0A0L0BZX9</accession>
<name>A0A0L0BZX9_LUCCU</name>
<dbReference type="AlphaFoldDB" id="A0A0L0BZX9"/>
<feature type="compositionally biased region" description="Basic and acidic residues" evidence="1">
    <location>
        <begin position="145"/>
        <end position="169"/>
    </location>
</feature>
<comment type="caution">
    <text evidence="4">The sequence shown here is derived from an EMBL/GenBank/DDBJ whole genome shotgun (WGS) entry which is preliminary data.</text>
</comment>
<feature type="region of interest" description="Disordered" evidence="1">
    <location>
        <begin position="140"/>
        <end position="169"/>
    </location>
</feature>
<evidence type="ECO:0000256" key="2">
    <source>
        <dbReference type="SAM" id="Phobius"/>
    </source>
</evidence>
<reference evidence="4 5" key="1">
    <citation type="journal article" date="2015" name="Nat. Commun.">
        <title>Lucilia cuprina genome unlocks parasitic fly biology to underpin future interventions.</title>
        <authorList>
            <person name="Anstead C.A."/>
            <person name="Korhonen P.K."/>
            <person name="Young N.D."/>
            <person name="Hall R.S."/>
            <person name="Jex A.R."/>
            <person name="Murali S.C."/>
            <person name="Hughes D.S."/>
            <person name="Lee S.F."/>
            <person name="Perry T."/>
            <person name="Stroehlein A.J."/>
            <person name="Ansell B.R."/>
            <person name="Breugelmans B."/>
            <person name="Hofmann A."/>
            <person name="Qu J."/>
            <person name="Dugan S."/>
            <person name="Lee S.L."/>
            <person name="Chao H."/>
            <person name="Dinh H."/>
            <person name="Han Y."/>
            <person name="Doddapaneni H.V."/>
            <person name="Worley K.C."/>
            <person name="Muzny D.M."/>
            <person name="Ioannidis P."/>
            <person name="Waterhouse R.M."/>
            <person name="Zdobnov E.M."/>
            <person name="James P.J."/>
            <person name="Bagnall N.H."/>
            <person name="Kotze A.C."/>
            <person name="Gibbs R.A."/>
            <person name="Richards S."/>
            <person name="Batterham P."/>
            <person name="Gasser R.B."/>
        </authorList>
    </citation>
    <scope>NUCLEOTIDE SEQUENCE [LARGE SCALE GENOMIC DNA]</scope>
    <source>
        <strain evidence="4 5">LS</strain>
        <tissue evidence="4">Full body</tissue>
    </source>
</reference>
<feature type="signal peptide" evidence="3">
    <location>
        <begin position="1"/>
        <end position="37"/>
    </location>
</feature>
<dbReference type="InterPro" id="IPR036508">
    <property type="entry name" value="Chitin-bd_dom_sf"/>
</dbReference>
<evidence type="ECO:0000313" key="5">
    <source>
        <dbReference type="Proteomes" id="UP000037069"/>
    </source>
</evidence>
<evidence type="ECO:0000256" key="1">
    <source>
        <dbReference type="SAM" id="MobiDB-lite"/>
    </source>
</evidence>
<dbReference type="EMBL" id="JRES01001093">
    <property type="protein sequence ID" value="KNC25622.1"/>
    <property type="molecule type" value="Genomic_DNA"/>
</dbReference>
<dbReference type="Proteomes" id="UP000037069">
    <property type="component" value="Unassembled WGS sequence"/>
</dbReference>
<dbReference type="PANTHER" id="PTHR20987">
    <property type="entry name" value="CHITIN-BINDING TYPE-2 DOMAIN-CONTAINING PROTEIN-RELATED"/>
    <property type="match status" value="1"/>
</dbReference>
<feature type="chain" id="PRO_5005535633" description="Chitin-binding type-2 domain-containing protein" evidence="3">
    <location>
        <begin position="38"/>
        <end position="169"/>
    </location>
</feature>